<proteinExistence type="predicted"/>
<dbReference type="AlphaFoldDB" id="A0A176RZ37"/>
<feature type="non-terminal residue" evidence="2">
    <location>
        <position position="1"/>
    </location>
</feature>
<feature type="transmembrane region" description="Helical" evidence="1">
    <location>
        <begin position="20"/>
        <end position="41"/>
    </location>
</feature>
<organism evidence="2 3">
    <name type="scientific">Candidatus Thiomargarita nelsonii</name>
    <dbReference type="NCBI Taxonomy" id="1003181"/>
    <lineage>
        <taxon>Bacteria</taxon>
        <taxon>Pseudomonadati</taxon>
        <taxon>Pseudomonadota</taxon>
        <taxon>Gammaproteobacteria</taxon>
        <taxon>Thiotrichales</taxon>
        <taxon>Thiotrichaceae</taxon>
        <taxon>Thiomargarita</taxon>
    </lineage>
</organism>
<feature type="transmembrane region" description="Helical" evidence="1">
    <location>
        <begin position="165"/>
        <end position="183"/>
    </location>
</feature>
<name>A0A176RZ37_9GAMM</name>
<accession>A0A176RZ37</accession>
<protein>
    <submittedName>
        <fullName evidence="2">Uncharacterized protein</fullName>
    </submittedName>
</protein>
<dbReference type="EMBL" id="LUTY01001900">
    <property type="protein sequence ID" value="OAD21063.1"/>
    <property type="molecule type" value="Genomic_DNA"/>
</dbReference>
<sequence>YAPILLAPLAVFFLIQRGSFYLKIVFLVIVTIAFIFSWNLFAEQFSIESSQDLVSTTDTVSSGWARGGSGQQISGGITSFGSMLAFMPIGSFTALFRPLPGEILNPFGLLSGLDNFILLSLLFFAIKRTQWKEIKEEPLLLWAIVLLTVWATIYGFVSYQNLGTAIRYKLMILPILLGLLLYFSRNRNTINNRELNEKAKRVWLQRKNIFWRY</sequence>
<evidence type="ECO:0000313" key="2">
    <source>
        <dbReference type="EMBL" id="OAD21063.1"/>
    </source>
</evidence>
<dbReference type="Proteomes" id="UP000076962">
    <property type="component" value="Unassembled WGS sequence"/>
</dbReference>
<gene>
    <name evidence="2" type="ORF">THIOM_003186</name>
</gene>
<feature type="non-terminal residue" evidence="2">
    <location>
        <position position="213"/>
    </location>
</feature>
<evidence type="ECO:0000256" key="1">
    <source>
        <dbReference type="SAM" id="Phobius"/>
    </source>
</evidence>
<keyword evidence="1" id="KW-0472">Membrane</keyword>
<comment type="caution">
    <text evidence="2">The sequence shown here is derived from an EMBL/GenBank/DDBJ whole genome shotgun (WGS) entry which is preliminary data.</text>
</comment>
<reference evidence="2 3" key="1">
    <citation type="submission" date="2016-05" db="EMBL/GenBank/DDBJ databases">
        <title>Single-cell genome of chain-forming Candidatus Thiomargarita nelsonii and comparison to other large sulfur-oxidizing bacteria.</title>
        <authorList>
            <person name="Winkel M."/>
            <person name="Salman V."/>
            <person name="Woyke T."/>
            <person name="Schulz-Vogt H."/>
            <person name="Richter M."/>
            <person name="Flood B."/>
            <person name="Bailey J."/>
            <person name="Amann R."/>
            <person name="Mussmann M."/>
        </authorList>
    </citation>
    <scope>NUCLEOTIDE SEQUENCE [LARGE SCALE GENOMIC DNA]</scope>
    <source>
        <strain evidence="2 3">THI036</strain>
    </source>
</reference>
<keyword evidence="3" id="KW-1185">Reference proteome</keyword>
<feature type="transmembrane region" description="Helical" evidence="1">
    <location>
        <begin position="73"/>
        <end position="95"/>
    </location>
</feature>
<evidence type="ECO:0000313" key="3">
    <source>
        <dbReference type="Proteomes" id="UP000076962"/>
    </source>
</evidence>
<keyword evidence="1" id="KW-0812">Transmembrane</keyword>
<keyword evidence="1" id="KW-1133">Transmembrane helix</keyword>
<feature type="transmembrane region" description="Helical" evidence="1">
    <location>
        <begin position="107"/>
        <end position="126"/>
    </location>
</feature>
<feature type="transmembrane region" description="Helical" evidence="1">
    <location>
        <begin position="138"/>
        <end position="159"/>
    </location>
</feature>